<reference evidence="1" key="1">
    <citation type="submission" date="2018-02" db="EMBL/GenBank/DDBJ databases">
        <title>Rhizophora mucronata_Transcriptome.</title>
        <authorList>
            <person name="Meera S.P."/>
            <person name="Sreeshan A."/>
            <person name="Augustine A."/>
        </authorList>
    </citation>
    <scope>NUCLEOTIDE SEQUENCE</scope>
    <source>
        <tissue evidence="1">Leaf</tissue>
    </source>
</reference>
<protein>
    <submittedName>
        <fullName evidence="1">Uncharacterized protein</fullName>
    </submittedName>
</protein>
<dbReference type="AlphaFoldDB" id="A0A2P2MYY4"/>
<accession>A0A2P2MYY4</accession>
<name>A0A2P2MYY4_RHIMU</name>
<organism evidence="1">
    <name type="scientific">Rhizophora mucronata</name>
    <name type="common">Asiatic mangrove</name>
    <dbReference type="NCBI Taxonomy" id="61149"/>
    <lineage>
        <taxon>Eukaryota</taxon>
        <taxon>Viridiplantae</taxon>
        <taxon>Streptophyta</taxon>
        <taxon>Embryophyta</taxon>
        <taxon>Tracheophyta</taxon>
        <taxon>Spermatophyta</taxon>
        <taxon>Magnoliopsida</taxon>
        <taxon>eudicotyledons</taxon>
        <taxon>Gunneridae</taxon>
        <taxon>Pentapetalae</taxon>
        <taxon>rosids</taxon>
        <taxon>fabids</taxon>
        <taxon>Malpighiales</taxon>
        <taxon>Rhizophoraceae</taxon>
        <taxon>Rhizophora</taxon>
    </lineage>
</organism>
<evidence type="ECO:0000313" key="1">
    <source>
        <dbReference type="EMBL" id="MBX35435.1"/>
    </source>
</evidence>
<dbReference type="EMBL" id="GGEC01054951">
    <property type="protein sequence ID" value="MBX35435.1"/>
    <property type="molecule type" value="Transcribed_RNA"/>
</dbReference>
<sequence length="53" mass="6322">MHNWFYSYSAYLQSKTICDRLAGTTCKFVHDSIFLSSSKHSSYFMFFCHTRHC</sequence>
<proteinExistence type="predicted"/>